<proteinExistence type="predicted"/>
<evidence type="ECO:0000313" key="1">
    <source>
        <dbReference type="EMBL" id="ODN80054.1"/>
    </source>
</evidence>
<dbReference type="Proteomes" id="UP000094819">
    <property type="component" value="Unassembled WGS sequence"/>
</dbReference>
<comment type="caution">
    <text evidence="1">The sequence shown here is derived from an EMBL/GenBank/DDBJ whole genome shotgun (WGS) entry which is preliminary data.</text>
</comment>
<dbReference type="EMBL" id="AWGH01000045">
    <property type="protein sequence ID" value="ODN80054.1"/>
    <property type="molecule type" value="Genomic_DNA"/>
</dbReference>
<sequence>MIQDRKDRAARTVGTDGKERLRGNCEVSPLKHHFYGPPTSGDSVLYGAQWARALLLIQQGRLHHLLDCAGLITEDYYQWVYFIDFHREKMEVWRNTRRGICLEREVTFETLREDPEYMIKTFDGAPGDWED</sequence>
<protein>
    <submittedName>
        <fullName evidence="1">Uncharacterized protein</fullName>
    </submittedName>
</protein>
<dbReference type="RefSeq" id="XP_019028149.1">
    <property type="nucleotide sequence ID" value="XM_019179845.1"/>
</dbReference>
<accession>A0A1E3HUQ1</accession>
<gene>
    <name evidence="1" type="ORF">L198_07864</name>
</gene>
<name>A0A1E3HUQ1_9TREE</name>
<reference evidence="1 2" key="1">
    <citation type="submission" date="2016-06" db="EMBL/GenBank/DDBJ databases">
        <title>Evolution of pathogenesis and genome organization in the Tremellales.</title>
        <authorList>
            <person name="Cuomo C."/>
            <person name="Litvintseva A."/>
            <person name="Heitman J."/>
            <person name="Chen Y."/>
            <person name="Sun S."/>
            <person name="Springer D."/>
            <person name="Dromer F."/>
            <person name="Young S."/>
            <person name="Zeng Q."/>
            <person name="Chapman S."/>
            <person name="Gujja S."/>
            <person name="Saif S."/>
            <person name="Birren B."/>
        </authorList>
    </citation>
    <scope>NUCLEOTIDE SEQUENCE [LARGE SCALE GENOMIC DNA]</scope>
    <source>
        <strain evidence="1 2">CBS 7118</strain>
    </source>
</reference>
<organism evidence="1 2">
    <name type="scientific">Cryptococcus wingfieldii CBS 7118</name>
    <dbReference type="NCBI Taxonomy" id="1295528"/>
    <lineage>
        <taxon>Eukaryota</taxon>
        <taxon>Fungi</taxon>
        <taxon>Dikarya</taxon>
        <taxon>Basidiomycota</taxon>
        <taxon>Agaricomycotina</taxon>
        <taxon>Tremellomycetes</taxon>
        <taxon>Tremellales</taxon>
        <taxon>Cryptococcaceae</taxon>
        <taxon>Cryptococcus</taxon>
    </lineage>
</organism>
<dbReference type="AlphaFoldDB" id="A0A1E3HUQ1"/>
<evidence type="ECO:0000313" key="2">
    <source>
        <dbReference type="Proteomes" id="UP000094819"/>
    </source>
</evidence>
<keyword evidence="2" id="KW-1185">Reference proteome</keyword>
<dbReference type="GeneID" id="30197075"/>